<comment type="caution">
    <text evidence="2">The sequence shown here is derived from an EMBL/GenBank/DDBJ whole genome shotgun (WGS) entry which is preliminary data.</text>
</comment>
<proteinExistence type="predicted"/>
<feature type="transmembrane region" description="Helical" evidence="1">
    <location>
        <begin position="18"/>
        <end position="39"/>
    </location>
</feature>
<reference evidence="2 3" key="1">
    <citation type="journal article" date="2015" name="Microbiology (Mosc.)">
        <title>Genomics of the Weissella cibaria species with an examination of its metabolic traits.</title>
        <authorList>
            <person name="Lynch K.M."/>
            <person name="Lucid A."/>
            <person name="Arendt E.K."/>
            <person name="Sleator R.D."/>
            <person name="Lucey B."/>
            <person name="Coffey A."/>
        </authorList>
    </citation>
    <scope>NUCLEOTIDE SEQUENCE [LARGE SCALE GENOMIC DNA]</scope>
    <source>
        <strain evidence="2 3">AB3b</strain>
    </source>
</reference>
<name>A0A0D1K566_9LACO</name>
<protein>
    <submittedName>
        <fullName evidence="2">Uncharacterized protein</fullName>
    </submittedName>
</protein>
<keyword evidence="1" id="KW-0812">Transmembrane</keyword>
<dbReference type="PATRIC" id="fig|137591.24.peg.2223"/>
<evidence type="ECO:0000256" key="1">
    <source>
        <dbReference type="SAM" id="Phobius"/>
    </source>
</evidence>
<gene>
    <name evidence="2" type="ORF">ab3b_02273</name>
</gene>
<organism evidence="2 3">
    <name type="scientific">Weissella cibaria</name>
    <dbReference type="NCBI Taxonomy" id="137591"/>
    <lineage>
        <taxon>Bacteria</taxon>
        <taxon>Bacillati</taxon>
        <taxon>Bacillota</taxon>
        <taxon>Bacilli</taxon>
        <taxon>Lactobacillales</taxon>
        <taxon>Lactobacillaceae</taxon>
        <taxon>Weissella</taxon>
    </lineage>
</organism>
<dbReference type="EMBL" id="JWHT01000064">
    <property type="protein sequence ID" value="KIU20134.1"/>
    <property type="molecule type" value="Genomic_DNA"/>
</dbReference>
<keyword evidence="1" id="KW-1133">Transmembrane helix</keyword>
<accession>A0A0D1K566</accession>
<evidence type="ECO:0000313" key="2">
    <source>
        <dbReference type="EMBL" id="KIU20134.1"/>
    </source>
</evidence>
<evidence type="ECO:0000313" key="3">
    <source>
        <dbReference type="Proteomes" id="UP000032289"/>
    </source>
</evidence>
<sequence length="77" mass="8939">MEKEYTVIALLRILKKRVLLIVCASVVLGIVSFFCMSRWNDTHNQYVATTYFAVAHADKKIMIQSNTKHKCMRNNTM</sequence>
<dbReference type="AlphaFoldDB" id="A0A0D1K566"/>
<dbReference type="Proteomes" id="UP000032289">
    <property type="component" value="Unassembled WGS sequence"/>
</dbReference>
<keyword evidence="1" id="KW-0472">Membrane</keyword>